<comment type="caution">
    <text evidence="1">The sequence shown here is derived from an EMBL/GenBank/DDBJ whole genome shotgun (WGS) entry which is preliminary data.</text>
</comment>
<evidence type="ECO:0000313" key="1">
    <source>
        <dbReference type="EMBL" id="GFR52480.1"/>
    </source>
</evidence>
<accession>A0AAD3E2G0</accession>
<gene>
    <name evidence="1" type="ORF">Agub_g15050</name>
</gene>
<dbReference type="CDD" id="cd05483">
    <property type="entry name" value="retropepsin_like_bacteria"/>
    <property type="match status" value="1"/>
</dbReference>
<dbReference type="AlphaFoldDB" id="A0AAD3E2G0"/>
<dbReference type="EMBL" id="BMAR01000065">
    <property type="protein sequence ID" value="GFR52480.1"/>
    <property type="molecule type" value="Genomic_DNA"/>
</dbReference>
<organism evidence="1 2">
    <name type="scientific">Astrephomene gubernaculifera</name>
    <dbReference type="NCBI Taxonomy" id="47775"/>
    <lineage>
        <taxon>Eukaryota</taxon>
        <taxon>Viridiplantae</taxon>
        <taxon>Chlorophyta</taxon>
        <taxon>core chlorophytes</taxon>
        <taxon>Chlorophyceae</taxon>
        <taxon>CS clade</taxon>
        <taxon>Chlamydomonadales</taxon>
        <taxon>Astrephomenaceae</taxon>
        <taxon>Astrephomene</taxon>
    </lineage>
</organism>
<dbReference type="Pfam" id="PF13650">
    <property type="entry name" value="Asp_protease_2"/>
    <property type="match status" value="1"/>
</dbReference>
<sequence>MACLTQCRILSHSLASSRGSTVPSYSYRPSAGRCNAVPRSEAIFLLHRDRRQWHGRRRLITRSTEDLAALTALARSEALERERALLADMPIDDLRARLIKHGFSESSLPASREPLLEQLAETNLKARAQVVSYPLRKTPRSPRAAKSFLVAPIDVEDVGFVNFLLDSGSSGALITGEMRERLGLSPSDGQVVKGVDSGGLTLRQRVRLPPLRLGPRLLDLREAYVTQLKSEHDVEVGGVLGLSFLRQYEVEISPQLQRLAFHPPGHIDKGLLDVRGMTCLRCEVLKGGLLGVPVSLNGSPRFPAILDLGANFSILNWQAAELAGVRREGSGSSSAGAGGGGKGGGAAAGAAEVGGGLTGFKQTAM</sequence>
<name>A0AAD3E2G0_9CHLO</name>
<evidence type="ECO:0000313" key="2">
    <source>
        <dbReference type="Proteomes" id="UP001054857"/>
    </source>
</evidence>
<dbReference type="InterPro" id="IPR021109">
    <property type="entry name" value="Peptidase_aspartic_dom_sf"/>
</dbReference>
<proteinExistence type="predicted"/>
<protein>
    <recommendedName>
        <fullName evidence="3">Peptidase A2 domain-containing protein</fullName>
    </recommendedName>
</protein>
<dbReference type="InterPro" id="IPR034122">
    <property type="entry name" value="Retropepsin-like_bacterial"/>
</dbReference>
<keyword evidence="2" id="KW-1185">Reference proteome</keyword>
<dbReference type="Proteomes" id="UP001054857">
    <property type="component" value="Unassembled WGS sequence"/>
</dbReference>
<reference evidence="1 2" key="1">
    <citation type="journal article" date="2021" name="Sci. Rep.">
        <title>Genome sequencing of the multicellular alga Astrephomene provides insights into convergent evolution of germ-soma differentiation.</title>
        <authorList>
            <person name="Yamashita S."/>
            <person name="Yamamoto K."/>
            <person name="Matsuzaki R."/>
            <person name="Suzuki S."/>
            <person name="Yamaguchi H."/>
            <person name="Hirooka S."/>
            <person name="Minakuchi Y."/>
            <person name="Miyagishima S."/>
            <person name="Kawachi M."/>
            <person name="Toyoda A."/>
            <person name="Nozaki H."/>
        </authorList>
    </citation>
    <scope>NUCLEOTIDE SEQUENCE [LARGE SCALE GENOMIC DNA]</scope>
    <source>
        <strain evidence="1 2">NIES-4017</strain>
    </source>
</reference>
<evidence type="ECO:0008006" key="3">
    <source>
        <dbReference type="Google" id="ProtNLM"/>
    </source>
</evidence>
<dbReference type="Gene3D" id="2.40.70.10">
    <property type="entry name" value="Acid Proteases"/>
    <property type="match status" value="2"/>
</dbReference>